<dbReference type="InterPro" id="IPR005623">
    <property type="entry name" value="Chaperone_NapD_NO3_reduct"/>
</dbReference>
<reference evidence="5" key="1">
    <citation type="submission" date="2005-08" db="EMBL/GenBank/DDBJ databases">
        <title>Complete sequence of Dechloromonas aromatica RCB.</title>
        <authorList>
            <person name="Salinero K.K."/>
            <person name="Copeland A."/>
            <person name="Lucas S."/>
            <person name="Lapidus A."/>
            <person name="Barry K."/>
            <person name="Detter J.C."/>
            <person name="Glavina T."/>
            <person name="Hammon N."/>
            <person name="Israni S."/>
            <person name="Pitluck S."/>
            <person name="Di Bartolo G."/>
            <person name="Trong S."/>
            <person name="Schmutz J."/>
            <person name="Larimer F."/>
            <person name="Land M."/>
            <person name="Ivanova N."/>
            <person name="Richardson P."/>
        </authorList>
    </citation>
    <scope>NUCLEOTIDE SEQUENCE</scope>
    <source>
        <strain evidence="5">RCB</strain>
    </source>
</reference>
<dbReference type="EMBL" id="CP000089">
    <property type="protein sequence ID" value="AAZ48245.1"/>
    <property type="molecule type" value="Genomic_DNA"/>
</dbReference>
<dbReference type="HAMAP" id="MF_02200">
    <property type="entry name" value="NapD"/>
    <property type="match status" value="1"/>
</dbReference>
<dbReference type="AlphaFoldDB" id="Q47A86"/>
<evidence type="ECO:0000256" key="2">
    <source>
        <dbReference type="ARBA" id="ARBA00022490"/>
    </source>
</evidence>
<organism evidence="5">
    <name type="scientific">Dechloromonas aromatica (strain RCB)</name>
    <dbReference type="NCBI Taxonomy" id="159087"/>
    <lineage>
        <taxon>Bacteria</taxon>
        <taxon>Pseudomonadati</taxon>
        <taxon>Pseudomonadota</taxon>
        <taxon>Betaproteobacteria</taxon>
        <taxon>Rhodocyclales</taxon>
        <taxon>Azonexaceae</taxon>
        <taxon>Dechloromonas</taxon>
    </lineage>
</organism>
<protein>
    <recommendedName>
        <fullName evidence="4">Chaperone NapD</fullName>
    </recommendedName>
    <alternativeName>
        <fullName evidence="4">NapA signal peptide-binding chaperone NapD</fullName>
    </alternativeName>
</protein>
<dbReference type="Gene3D" id="3.30.70.920">
    <property type="match status" value="1"/>
</dbReference>
<evidence type="ECO:0000256" key="4">
    <source>
        <dbReference type="HAMAP-Rule" id="MF_02200"/>
    </source>
</evidence>
<evidence type="ECO:0000313" key="5">
    <source>
        <dbReference type="EMBL" id="AAZ48245.1"/>
    </source>
</evidence>
<dbReference type="STRING" id="159087.Daro_3516"/>
<dbReference type="PANTHER" id="PTHR38603:SF1">
    <property type="entry name" value="CHAPERONE NAPD"/>
    <property type="match status" value="1"/>
</dbReference>
<proteinExistence type="inferred from homology"/>
<comment type="similarity">
    <text evidence="4">Belongs to the NapD family.</text>
</comment>
<dbReference type="HOGENOM" id="CLU_155794_4_1_4"/>
<keyword evidence="3 4" id="KW-0143">Chaperone</keyword>
<gene>
    <name evidence="4" type="primary">napD</name>
    <name evidence="5" type="ordered locus">Daro_3516</name>
</gene>
<dbReference type="GO" id="GO:0005737">
    <property type="term" value="C:cytoplasm"/>
    <property type="evidence" value="ECO:0007669"/>
    <property type="project" value="UniProtKB-SubCell"/>
</dbReference>
<evidence type="ECO:0000256" key="3">
    <source>
        <dbReference type="ARBA" id="ARBA00023186"/>
    </source>
</evidence>
<dbReference type="GO" id="GO:0005048">
    <property type="term" value="F:signal sequence binding"/>
    <property type="evidence" value="ECO:0007669"/>
    <property type="project" value="UniProtKB-UniRule"/>
</dbReference>
<accession>Q47A86</accession>
<evidence type="ECO:0000256" key="1">
    <source>
        <dbReference type="ARBA" id="ARBA00004496"/>
    </source>
</evidence>
<dbReference type="Pfam" id="PF03927">
    <property type="entry name" value="NapD"/>
    <property type="match status" value="1"/>
</dbReference>
<dbReference type="GO" id="GO:0051224">
    <property type="term" value="P:negative regulation of protein transport"/>
    <property type="evidence" value="ECO:0007669"/>
    <property type="project" value="UniProtKB-UniRule"/>
</dbReference>
<dbReference type="OrthoDB" id="9181043at2"/>
<comment type="subunit">
    <text evidence="4">Interacts with the cytoplasmic NapA precursor.</text>
</comment>
<dbReference type="PANTHER" id="PTHR38603">
    <property type="entry name" value="CHAPERONE NAPD"/>
    <property type="match status" value="1"/>
</dbReference>
<keyword evidence="2 4" id="KW-0963">Cytoplasm</keyword>
<dbReference type="KEGG" id="dar:Daro_3516"/>
<sequence>MGRMNISSAIMYIAPERLEEACVALLQMPGVEIHARSPEGKVVVTLEDDDTNSAADKYVALHGVAGVASVAMVYQYSDDESKDTEEVEA</sequence>
<dbReference type="eggNOG" id="COG3062">
    <property type="taxonomic scope" value="Bacteria"/>
</dbReference>
<comment type="subcellular location">
    <subcellularLocation>
        <location evidence="1 4">Cytoplasm</location>
    </subcellularLocation>
</comment>
<name>Q47A86_DECAR</name>
<comment type="function">
    <text evidence="4">Chaperone for NapA, the catalytic subunit of the periplasmic nitrate reductase. It binds directly and specifically to the twin-arginine signal peptide of NapA, preventing premature interaction with the Tat translocase and premature export.</text>
</comment>